<dbReference type="PRINTS" id="PR00176">
    <property type="entry name" value="NANEUSMPORT"/>
</dbReference>
<dbReference type="OrthoDB" id="6581954at2759"/>
<feature type="transmembrane region" description="Helical" evidence="7">
    <location>
        <begin position="139"/>
        <end position="162"/>
    </location>
</feature>
<dbReference type="Proteomes" id="UP000281553">
    <property type="component" value="Unassembled WGS sequence"/>
</dbReference>
<dbReference type="AlphaFoldDB" id="A0A3P7LEP7"/>
<evidence type="ECO:0000256" key="6">
    <source>
        <dbReference type="PIRSR" id="PIRSR600175-1"/>
    </source>
</evidence>
<keyword evidence="6" id="KW-0479">Metal-binding</keyword>
<dbReference type="InterPro" id="IPR037272">
    <property type="entry name" value="SNS_sf"/>
</dbReference>
<evidence type="ECO:0000313" key="9">
    <source>
        <dbReference type="Proteomes" id="UP000281553"/>
    </source>
</evidence>
<dbReference type="GO" id="GO:0015374">
    <property type="term" value="F:neutral, basic amino acid:sodium:chloride symporter activity"/>
    <property type="evidence" value="ECO:0007669"/>
    <property type="project" value="TreeGrafter"/>
</dbReference>
<accession>A0A3P7LEP7</accession>
<evidence type="ECO:0000313" key="8">
    <source>
        <dbReference type="EMBL" id="VDN11840.1"/>
    </source>
</evidence>
<keyword evidence="6" id="KW-0915">Sodium</keyword>
<protein>
    <recommendedName>
        <fullName evidence="10">Amino acid permease/ SLC12A domain-containing protein</fullName>
    </recommendedName>
</protein>
<feature type="binding site" evidence="6">
    <location>
        <position position="12"/>
    </location>
    <ligand>
        <name>Na(+)</name>
        <dbReference type="ChEBI" id="CHEBI:29101"/>
        <label>1</label>
    </ligand>
</feature>
<dbReference type="PANTHER" id="PTHR11616:SF286">
    <property type="entry name" value="SODIUM- AND CHLORIDE-DEPENDENT NEUTRAL AND BASIC AMINO ACID TRANSPORTER B(0+)"/>
    <property type="match status" value="1"/>
</dbReference>
<feature type="binding site" evidence="6">
    <location>
        <position position="110"/>
    </location>
    <ligand>
        <name>Na(+)</name>
        <dbReference type="ChEBI" id="CHEBI:29101"/>
        <label>1</label>
    </ligand>
</feature>
<dbReference type="InterPro" id="IPR000175">
    <property type="entry name" value="Na/ntran_symport"/>
</dbReference>
<dbReference type="GO" id="GO:1901235">
    <property type="term" value="F:(R)-carnitine transmembrane transporter activity"/>
    <property type="evidence" value="ECO:0007669"/>
    <property type="project" value="TreeGrafter"/>
</dbReference>
<dbReference type="GO" id="GO:0015657">
    <property type="term" value="F:branched-chain amino acid:sodium symporter activity"/>
    <property type="evidence" value="ECO:0007669"/>
    <property type="project" value="TreeGrafter"/>
</dbReference>
<evidence type="ECO:0000256" key="2">
    <source>
        <dbReference type="ARBA" id="ARBA00022448"/>
    </source>
</evidence>
<evidence type="ECO:0000256" key="4">
    <source>
        <dbReference type="ARBA" id="ARBA00022989"/>
    </source>
</evidence>
<dbReference type="GO" id="GO:0046872">
    <property type="term" value="F:metal ion binding"/>
    <property type="evidence" value="ECO:0007669"/>
    <property type="project" value="UniProtKB-KW"/>
</dbReference>
<dbReference type="Pfam" id="PF00209">
    <property type="entry name" value="SNF"/>
    <property type="match status" value="1"/>
</dbReference>
<feature type="binding site" evidence="6">
    <location>
        <position position="113"/>
    </location>
    <ligand>
        <name>Na(+)</name>
        <dbReference type="ChEBI" id="CHEBI:29101"/>
        <label>1</label>
    </ligand>
</feature>
<keyword evidence="4 7" id="KW-1133">Transmembrane helix</keyword>
<evidence type="ECO:0008006" key="10">
    <source>
        <dbReference type="Google" id="ProtNLM"/>
    </source>
</evidence>
<keyword evidence="2" id="KW-0813">Transport</keyword>
<keyword evidence="5 7" id="KW-0472">Membrane</keyword>
<gene>
    <name evidence="8" type="ORF">DILT_LOCUS7671</name>
</gene>
<dbReference type="GO" id="GO:0001761">
    <property type="term" value="F:beta-alanine transmembrane transporter activity"/>
    <property type="evidence" value="ECO:0007669"/>
    <property type="project" value="TreeGrafter"/>
</dbReference>
<dbReference type="PROSITE" id="PS50267">
    <property type="entry name" value="NA_NEUROTRAN_SYMP_3"/>
    <property type="match status" value="1"/>
</dbReference>
<feature type="binding site" evidence="6">
    <location>
        <position position="114"/>
    </location>
    <ligand>
        <name>Na(+)</name>
        <dbReference type="ChEBI" id="CHEBI:29101"/>
        <label>1</label>
    </ligand>
</feature>
<dbReference type="GO" id="GO:0022858">
    <property type="term" value="F:alanine transmembrane transporter activity"/>
    <property type="evidence" value="ECO:0007669"/>
    <property type="project" value="TreeGrafter"/>
</dbReference>
<comment type="subcellular location">
    <subcellularLocation>
        <location evidence="1">Membrane</location>
        <topology evidence="1">Multi-pass membrane protein</topology>
    </subcellularLocation>
</comment>
<reference evidence="8 9" key="1">
    <citation type="submission" date="2018-11" db="EMBL/GenBank/DDBJ databases">
        <authorList>
            <consortium name="Pathogen Informatics"/>
        </authorList>
    </citation>
    <scope>NUCLEOTIDE SEQUENCE [LARGE SCALE GENOMIC DNA]</scope>
</reference>
<keyword evidence="3 7" id="KW-0812">Transmembrane</keyword>
<organism evidence="8 9">
    <name type="scientific">Dibothriocephalus latus</name>
    <name type="common">Fish tapeworm</name>
    <name type="synonym">Diphyllobothrium latum</name>
    <dbReference type="NCBI Taxonomy" id="60516"/>
    <lineage>
        <taxon>Eukaryota</taxon>
        <taxon>Metazoa</taxon>
        <taxon>Spiralia</taxon>
        <taxon>Lophotrochozoa</taxon>
        <taxon>Platyhelminthes</taxon>
        <taxon>Cestoda</taxon>
        <taxon>Eucestoda</taxon>
        <taxon>Diphyllobothriidea</taxon>
        <taxon>Diphyllobothriidae</taxon>
        <taxon>Dibothriocephalus</taxon>
    </lineage>
</organism>
<evidence type="ECO:0000256" key="3">
    <source>
        <dbReference type="ARBA" id="ARBA00022692"/>
    </source>
</evidence>
<evidence type="ECO:0000256" key="7">
    <source>
        <dbReference type="SAM" id="Phobius"/>
    </source>
</evidence>
<dbReference type="GO" id="GO:0005886">
    <property type="term" value="C:plasma membrane"/>
    <property type="evidence" value="ECO:0007669"/>
    <property type="project" value="TreeGrafter"/>
</dbReference>
<name>A0A3P7LEP7_DIBLA</name>
<evidence type="ECO:0000256" key="1">
    <source>
        <dbReference type="ARBA" id="ARBA00004141"/>
    </source>
</evidence>
<feature type="transmembrane region" description="Helical" evidence="7">
    <location>
        <begin position="98"/>
        <end position="119"/>
    </location>
</feature>
<feature type="transmembrane region" description="Helical" evidence="7">
    <location>
        <begin position="6"/>
        <end position="26"/>
    </location>
</feature>
<feature type="transmembrane region" description="Helical" evidence="7">
    <location>
        <begin position="38"/>
        <end position="59"/>
    </location>
</feature>
<dbReference type="SUPFAM" id="SSF161070">
    <property type="entry name" value="SNF-like"/>
    <property type="match status" value="1"/>
</dbReference>
<keyword evidence="9" id="KW-1185">Reference proteome</keyword>
<dbReference type="GO" id="GO:0089718">
    <property type="term" value="P:amino acid import across plasma membrane"/>
    <property type="evidence" value="ECO:0007669"/>
    <property type="project" value="TreeGrafter"/>
</dbReference>
<sequence length="172" mass="18533">MWTTAAVQIFYSTGPAWGGLITMSSYNKLNRKYNRDAVLLPIICGATSIYGGIAIFSVIGHMVHSMGSTDVAAVMQSGPGLAFCVYPEALAKLPGGSIWSVLFFTMLFSLGIDSQFSTLETMTSGFMDLFPTVLGRHKILFTLGTCVVLFLLGLILVTRVSYLPLILSCPSD</sequence>
<evidence type="ECO:0000256" key="5">
    <source>
        <dbReference type="ARBA" id="ARBA00023136"/>
    </source>
</evidence>
<dbReference type="PANTHER" id="PTHR11616">
    <property type="entry name" value="SODIUM/CHLORIDE DEPENDENT TRANSPORTER"/>
    <property type="match status" value="1"/>
</dbReference>
<dbReference type="EMBL" id="UYRU01052391">
    <property type="protein sequence ID" value="VDN11840.1"/>
    <property type="molecule type" value="Genomic_DNA"/>
</dbReference>
<proteinExistence type="predicted"/>